<name>A0A3B0X099_9ZZZZ</name>
<evidence type="ECO:0000259" key="4">
    <source>
        <dbReference type="PROSITE" id="PS50851"/>
    </source>
</evidence>
<proteinExistence type="predicted"/>
<dbReference type="Pfam" id="PF01584">
    <property type="entry name" value="CheW"/>
    <property type="match status" value="1"/>
</dbReference>
<dbReference type="SUPFAM" id="SSF50341">
    <property type="entry name" value="CheW-like"/>
    <property type="match status" value="1"/>
</dbReference>
<dbReference type="InterPro" id="IPR039315">
    <property type="entry name" value="CheW"/>
</dbReference>
<organism evidence="5">
    <name type="scientific">hydrothermal vent metagenome</name>
    <dbReference type="NCBI Taxonomy" id="652676"/>
    <lineage>
        <taxon>unclassified sequences</taxon>
        <taxon>metagenomes</taxon>
        <taxon>ecological metagenomes</taxon>
    </lineage>
</organism>
<evidence type="ECO:0000256" key="3">
    <source>
        <dbReference type="ARBA" id="ARBA00022490"/>
    </source>
</evidence>
<dbReference type="SMART" id="SM00260">
    <property type="entry name" value="CheW"/>
    <property type="match status" value="1"/>
</dbReference>
<sequence>MSQVAEETGLHEPDKEFKELLTFFLAGEEYGVDILRVQEIKGWDSVTNIPNTPDYIRGVINIRGSIVPIIDMRLRFNLEIKEYDATTVVIVLNVLSSGKANRTMGVVVDAVSDVYNIPADDVKASPDFGTAVDTEFVTGLATIDDKMIIVLDIDHMLNAAELSVIDKIAD</sequence>
<feature type="domain" description="CheW-like" evidence="4">
    <location>
        <begin position="17"/>
        <end position="162"/>
    </location>
</feature>
<dbReference type="EMBL" id="UOFG01000018">
    <property type="protein sequence ID" value="VAW58120.1"/>
    <property type="molecule type" value="Genomic_DNA"/>
</dbReference>
<comment type="subcellular location">
    <subcellularLocation>
        <location evidence="1">Cytoplasm</location>
    </subcellularLocation>
</comment>
<dbReference type="Gene3D" id="2.30.30.40">
    <property type="entry name" value="SH3 Domains"/>
    <property type="match status" value="1"/>
</dbReference>
<dbReference type="PANTHER" id="PTHR22617">
    <property type="entry name" value="CHEMOTAXIS SENSOR HISTIDINE KINASE-RELATED"/>
    <property type="match status" value="1"/>
</dbReference>
<gene>
    <name evidence="5" type="ORF">MNBD_GAMMA11-1537</name>
</gene>
<evidence type="ECO:0000313" key="5">
    <source>
        <dbReference type="EMBL" id="VAW58120.1"/>
    </source>
</evidence>
<protein>
    <recommendedName>
        <fullName evidence="2">Chemotaxis protein CheW</fullName>
    </recommendedName>
</protein>
<reference evidence="5" key="1">
    <citation type="submission" date="2018-06" db="EMBL/GenBank/DDBJ databases">
        <authorList>
            <person name="Zhirakovskaya E."/>
        </authorList>
    </citation>
    <scope>NUCLEOTIDE SEQUENCE</scope>
</reference>
<keyword evidence="3" id="KW-0963">Cytoplasm</keyword>
<evidence type="ECO:0000256" key="1">
    <source>
        <dbReference type="ARBA" id="ARBA00004496"/>
    </source>
</evidence>
<dbReference type="InterPro" id="IPR036061">
    <property type="entry name" value="CheW-like_dom_sf"/>
</dbReference>
<dbReference type="AlphaFoldDB" id="A0A3B0X099"/>
<evidence type="ECO:0000256" key="2">
    <source>
        <dbReference type="ARBA" id="ARBA00021483"/>
    </source>
</evidence>
<dbReference type="CDD" id="cd00732">
    <property type="entry name" value="CheW"/>
    <property type="match status" value="1"/>
</dbReference>
<dbReference type="Gene3D" id="2.40.50.180">
    <property type="entry name" value="CheA-289, Domain 4"/>
    <property type="match status" value="1"/>
</dbReference>
<dbReference type="GO" id="GO:0007165">
    <property type="term" value="P:signal transduction"/>
    <property type="evidence" value="ECO:0007669"/>
    <property type="project" value="InterPro"/>
</dbReference>
<dbReference type="PANTHER" id="PTHR22617:SF45">
    <property type="entry name" value="CHEMOTAXIS PROTEIN CHEW"/>
    <property type="match status" value="1"/>
</dbReference>
<dbReference type="GO" id="GO:0005829">
    <property type="term" value="C:cytosol"/>
    <property type="evidence" value="ECO:0007669"/>
    <property type="project" value="TreeGrafter"/>
</dbReference>
<dbReference type="InterPro" id="IPR002545">
    <property type="entry name" value="CheW-lke_dom"/>
</dbReference>
<accession>A0A3B0X099</accession>
<dbReference type="GO" id="GO:0006935">
    <property type="term" value="P:chemotaxis"/>
    <property type="evidence" value="ECO:0007669"/>
    <property type="project" value="InterPro"/>
</dbReference>
<dbReference type="PROSITE" id="PS50851">
    <property type="entry name" value="CHEW"/>
    <property type="match status" value="1"/>
</dbReference>